<evidence type="ECO:0000256" key="2">
    <source>
        <dbReference type="ARBA" id="ARBA00018426"/>
    </source>
</evidence>
<dbReference type="CDD" id="cd06155">
    <property type="entry name" value="eu_AANH_C_1"/>
    <property type="match status" value="1"/>
</dbReference>
<dbReference type="OrthoDB" id="686384at2759"/>
<dbReference type="Gene3D" id="3.30.1330.40">
    <property type="entry name" value="RutC-like"/>
    <property type="match status" value="2"/>
</dbReference>
<dbReference type="GeneID" id="75834674"/>
<dbReference type="Gene3D" id="3.40.50.620">
    <property type="entry name" value="HUPs"/>
    <property type="match status" value="1"/>
</dbReference>
<dbReference type="AlphaFoldDB" id="A0A9Q0BCI0"/>
<dbReference type="EMBL" id="JAGIXG020000044">
    <property type="protein sequence ID" value="KAI6779585.1"/>
    <property type="molecule type" value="Genomic_DNA"/>
</dbReference>
<dbReference type="SUPFAM" id="SSF55298">
    <property type="entry name" value="YjgF-like"/>
    <property type="match status" value="2"/>
</dbReference>
<keyword evidence="7" id="KW-0436">Ligase</keyword>
<dbReference type="SUPFAM" id="SSF52402">
    <property type="entry name" value="Adenine nucleotide alpha hydrolases-like"/>
    <property type="match status" value="1"/>
</dbReference>
<dbReference type="CDD" id="cd06156">
    <property type="entry name" value="eu_AANH_C_2"/>
    <property type="match status" value="1"/>
</dbReference>
<dbReference type="InterPro" id="IPR006175">
    <property type="entry name" value="YjgF/YER057c/UK114"/>
</dbReference>
<dbReference type="GO" id="GO:0017183">
    <property type="term" value="P:protein histidyl modification to diphthamide"/>
    <property type="evidence" value="ECO:0007669"/>
    <property type="project" value="TreeGrafter"/>
</dbReference>
<dbReference type="EC" id="6.3.1.14" evidence="1"/>
<dbReference type="InterPro" id="IPR002761">
    <property type="entry name" value="Diphthami_syn_dom"/>
</dbReference>
<dbReference type="Proteomes" id="UP001055219">
    <property type="component" value="Unassembled WGS sequence"/>
</dbReference>
<dbReference type="GO" id="GO:0017178">
    <property type="term" value="F:diphthine-ammonia ligase activity"/>
    <property type="evidence" value="ECO:0007669"/>
    <property type="project" value="UniProtKB-EC"/>
</dbReference>
<evidence type="ECO:0000256" key="4">
    <source>
        <dbReference type="ARBA" id="ARBA00031552"/>
    </source>
</evidence>
<dbReference type="Gene3D" id="3.90.1490.10">
    <property type="entry name" value="putative n-type atp pyrophosphatase, domain 2"/>
    <property type="match status" value="1"/>
</dbReference>
<organism evidence="7 8">
    <name type="scientific">Emericellopsis cladophorae</name>
    <dbReference type="NCBI Taxonomy" id="2686198"/>
    <lineage>
        <taxon>Eukaryota</taxon>
        <taxon>Fungi</taxon>
        <taxon>Dikarya</taxon>
        <taxon>Ascomycota</taxon>
        <taxon>Pezizomycotina</taxon>
        <taxon>Sordariomycetes</taxon>
        <taxon>Hypocreomycetidae</taxon>
        <taxon>Hypocreales</taxon>
        <taxon>Bionectriaceae</taxon>
        <taxon>Emericellopsis</taxon>
    </lineage>
</organism>
<dbReference type="PANTHER" id="PTHR12196:SF2">
    <property type="entry name" value="DIPHTHINE--AMMONIA LIGASE"/>
    <property type="match status" value="1"/>
</dbReference>
<comment type="catalytic activity">
    <reaction evidence="5">
        <text>diphthine-[translation elongation factor 2] + NH4(+) + ATP = diphthamide-[translation elongation factor 2] + AMP + diphosphate + H(+)</text>
        <dbReference type="Rhea" id="RHEA:19753"/>
        <dbReference type="Rhea" id="RHEA-COMP:10172"/>
        <dbReference type="Rhea" id="RHEA-COMP:10174"/>
        <dbReference type="ChEBI" id="CHEBI:15378"/>
        <dbReference type="ChEBI" id="CHEBI:16692"/>
        <dbReference type="ChEBI" id="CHEBI:28938"/>
        <dbReference type="ChEBI" id="CHEBI:30616"/>
        <dbReference type="ChEBI" id="CHEBI:33019"/>
        <dbReference type="ChEBI" id="CHEBI:82696"/>
        <dbReference type="ChEBI" id="CHEBI:456215"/>
        <dbReference type="EC" id="6.3.1.14"/>
    </reaction>
</comment>
<evidence type="ECO:0000313" key="7">
    <source>
        <dbReference type="EMBL" id="KAI6779585.1"/>
    </source>
</evidence>
<protein>
    <recommendedName>
        <fullName evidence="2">Diphthine--ammonia ligase</fullName>
        <ecNumber evidence="1">6.3.1.14</ecNumber>
    </recommendedName>
    <alternativeName>
        <fullName evidence="3">Diphthamide synthase</fullName>
    </alternativeName>
    <alternativeName>
        <fullName evidence="4">Diphthamide synthetase</fullName>
    </alternativeName>
</protein>
<dbReference type="Pfam" id="PF01902">
    <property type="entry name" value="Diphthami_syn_2"/>
    <property type="match status" value="1"/>
</dbReference>
<dbReference type="Pfam" id="PF01042">
    <property type="entry name" value="Ribonuc_L-PSP"/>
    <property type="match status" value="1"/>
</dbReference>
<dbReference type="NCBIfam" id="TIGR00290">
    <property type="entry name" value="MJ0570_dom"/>
    <property type="match status" value="1"/>
</dbReference>
<sequence length="781" mass="83438">MASDGLGVIALISGGKDSFYSLLHCIQHGHRIVALANLFPAAEGASSRVQLIAPSSSPSTATPSETDLNSFMYQTVGHEIIPLYAAATALPLYRLAISGSAVHHERDYACDVDGDASDEAESMTTLLRAVMEHHPEARAVSAGAILSTYQRTRVESVALRLGLTPLAYLWQYPVLPSPVKPADDAQLLKDMAEAGLDARIIKVASAGLVEDHLWEQVSSVDGAEGIKGALRKFGAAGGAVLGEGGEFETLVLSGPSALFNKTIHVPDESRSIVREGAGSTWLLLKDARVVDKFAAADESPPRRPALLDLKFENILSSLAAGNSNVQHSSSDDCGKSWDALQKASYKFTGGDGLLQWAVTKSAAKSQEMSIEEETADVVEQIGKLLSQNSLSPEHISNTVIVLRHMVDFPKVNAHYGKLFQRPNPPSRVTISCGELLPAGCSIAIHFTVDTRPEEVASRHGLHVQSRSYWAPANIGPYSQAIGILAGGVPLLRTWSVAGQIPLLPASMELPPSSPTSRQLQVVLSLQHLWRIGTELKIQYWTSAVAYFARCGTDGDMAGNARMAGTAWRLAHGSPDEEDDAEDGPDPWDLKYNPQYMTLGDGAAQSRPVPLPDWEALFLRQQNEPAGAVPPVFSVEVEELPRQSSVEWHAHGGLSGLTSSSLEMLQVTRVGETSWNAWHAVVRSAEGALLHTVLARQFVGDVSGDIASTTDDMSAAYRGLLGTLGLSTDSTSSTVPYLVYANGGAATLPAAFAAPTIPCRSIWSSTGHRLEMVGLYRVNLGV</sequence>
<feature type="domain" description="Diphthamide synthase" evidence="6">
    <location>
        <begin position="113"/>
        <end position="266"/>
    </location>
</feature>
<proteinExistence type="predicted"/>
<evidence type="ECO:0000256" key="1">
    <source>
        <dbReference type="ARBA" id="ARBA00012089"/>
    </source>
</evidence>
<name>A0A9Q0BCI0_9HYPO</name>
<dbReference type="RefSeq" id="XP_051360441.1">
    <property type="nucleotide sequence ID" value="XM_051508424.1"/>
</dbReference>
<dbReference type="CDD" id="cd01994">
    <property type="entry name" value="AANH_PF0828-like"/>
    <property type="match status" value="1"/>
</dbReference>
<dbReference type="PANTHER" id="PTHR12196">
    <property type="entry name" value="DOMAIN OF UNKNOWN FUNCTION 71 DUF71 -CONTAINING PROTEIN"/>
    <property type="match status" value="1"/>
</dbReference>
<dbReference type="InterPro" id="IPR035959">
    <property type="entry name" value="RutC-like_sf"/>
</dbReference>
<evidence type="ECO:0000259" key="6">
    <source>
        <dbReference type="Pfam" id="PF01902"/>
    </source>
</evidence>
<evidence type="ECO:0000256" key="5">
    <source>
        <dbReference type="ARBA" id="ARBA00048108"/>
    </source>
</evidence>
<evidence type="ECO:0000256" key="3">
    <source>
        <dbReference type="ARBA" id="ARBA00029814"/>
    </source>
</evidence>
<evidence type="ECO:0000313" key="8">
    <source>
        <dbReference type="Proteomes" id="UP001055219"/>
    </source>
</evidence>
<dbReference type="InterPro" id="IPR030662">
    <property type="entry name" value="DPH6/MJ0570"/>
</dbReference>
<dbReference type="FunFam" id="3.40.50.620:FF:000145">
    <property type="entry name" value="ATP-binding domain containing protein"/>
    <property type="match status" value="1"/>
</dbReference>
<keyword evidence="8" id="KW-1185">Reference proteome</keyword>
<dbReference type="InterPro" id="IPR014729">
    <property type="entry name" value="Rossmann-like_a/b/a_fold"/>
</dbReference>
<reference evidence="7" key="2">
    <citation type="submission" date="2022-07" db="EMBL/GenBank/DDBJ databases">
        <authorList>
            <person name="Goncalves M.F.M."/>
            <person name="Hilario S."/>
            <person name="Van De Peer Y."/>
            <person name="Esteves A.C."/>
            <person name="Alves A."/>
        </authorList>
    </citation>
    <scope>NUCLEOTIDE SEQUENCE</scope>
    <source>
        <strain evidence="7">MUM 19.33</strain>
    </source>
</reference>
<accession>A0A9Q0BCI0</accession>
<gene>
    <name evidence="7" type="ORF">J7T54_008203</name>
</gene>
<reference evidence="7" key="1">
    <citation type="journal article" date="2021" name="J Fungi (Basel)">
        <title>Genomic and Metabolomic Analyses of the Marine Fungus Emericellopsis cladophorae: Insights into Saltwater Adaptability Mechanisms and Its Biosynthetic Potential.</title>
        <authorList>
            <person name="Goncalves M.F.M."/>
            <person name="Hilario S."/>
            <person name="Van de Peer Y."/>
            <person name="Esteves A.C."/>
            <person name="Alves A."/>
        </authorList>
    </citation>
    <scope>NUCLEOTIDE SEQUENCE</scope>
    <source>
        <strain evidence="7">MUM 19.33</strain>
    </source>
</reference>
<comment type="caution">
    <text evidence="7">The sequence shown here is derived from an EMBL/GenBank/DDBJ whole genome shotgun (WGS) entry which is preliminary data.</text>
</comment>